<dbReference type="Pfam" id="PF13595">
    <property type="entry name" value="DUF4138"/>
    <property type="match status" value="1"/>
</dbReference>
<feature type="compositionally biased region" description="Basic and acidic residues" evidence="1">
    <location>
        <begin position="136"/>
        <end position="156"/>
    </location>
</feature>
<gene>
    <name evidence="3" type="ORF">EYD46_12475</name>
</gene>
<comment type="caution">
    <text evidence="3">The sequence shown here is derived from an EMBL/GenBank/DDBJ whole genome shotgun (WGS) entry which is preliminary data.</text>
</comment>
<protein>
    <submittedName>
        <fullName evidence="3">DUF4138 domain-containing protein</fullName>
    </submittedName>
</protein>
<evidence type="ECO:0000313" key="4">
    <source>
        <dbReference type="Proteomes" id="UP000292372"/>
    </source>
</evidence>
<feature type="compositionally biased region" description="Low complexity" evidence="1">
    <location>
        <begin position="126"/>
        <end position="135"/>
    </location>
</feature>
<feature type="signal peptide" evidence="2">
    <location>
        <begin position="1"/>
        <end position="19"/>
    </location>
</feature>
<keyword evidence="4" id="KW-1185">Reference proteome</keyword>
<dbReference type="AlphaFoldDB" id="A0A4Q9FL20"/>
<feature type="chain" id="PRO_5020438373" evidence="2">
    <location>
        <begin position="20"/>
        <end position="330"/>
    </location>
</feature>
<accession>A0A4Q9FL20</accession>
<dbReference type="InterPro" id="IPR022298">
    <property type="entry name" value="Conjug_transposon_TraN"/>
</dbReference>
<organism evidence="3 4">
    <name type="scientific">Hyunsoonleella pacifica</name>
    <dbReference type="NCBI Taxonomy" id="1080224"/>
    <lineage>
        <taxon>Bacteria</taxon>
        <taxon>Pseudomonadati</taxon>
        <taxon>Bacteroidota</taxon>
        <taxon>Flavobacteriia</taxon>
        <taxon>Flavobacteriales</taxon>
        <taxon>Flavobacteriaceae</taxon>
    </lineage>
</organism>
<sequence length="330" mass="38486">MIKKLIIPILLLCCINLNAQSIQDTIEVSRKFKTVLIFKESISESIIGSDIGFSIDLPKEVGSRFNERILKVYYEDLAREKENYTNLTVITESGDLFNFILKLSKNPKKLTWHIKPDMAQMNIENATTESSASKIKSSDASEEWRSDKTSNSEPKENVLTSTIDYPPTDSIPKIATPSLYVNDREEYYRLRSYYLQFDKARIARYFGKKDGMYLWLQGIYYNQNELYIQVRLENKKQVDFDVNFIKYFIQSSNRGVTNQKIEITKDNGLLYEFKVPKRVKGNTENYFVIVIKKITLDDKKELVIEIDEESGDRNFSLNIDKETVNDPIRF</sequence>
<evidence type="ECO:0000256" key="2">
    <source>
        <dbReference type="SAM" id="SignalP"/>
    </source>
</evidence>
<dbReference type="OrthoDB" id="1038500at2"/>
<reference evidence="3 4" key="1">
    <citation type="journal article" date="2015" name="Int. J. Syst. Evol. Microbiol.">
        <title>Hyunsoonleella pacifica sp. nov., isolated from seawater of South Pacific Gyre.</title>
        <authorList>
            <person name="Gao X."/>
            <person name="Zhang Z."/>
            <person name="Dai X."/>
            <person name="Zhang X.H."/>
        </authorList>
    </citation>
    <scope>NUCLEOTIDE SEQUENCE [LARGE SCALE GENOMIC DNA]</scope>
    <source>
        <strain evidence="3 4">SW033</strain>
    </source>
</reference>
<evidence type="ECO:0000256" key="1">
    <source>
        <dbReference type="SAM" id="MobiDB-lite"/>
    </source>
</evidence>
<keyword evidence="2" id="KW-0732">Signal</keyword>
<feature type="region of interest" description="Disordered" evidence="1">
    <location>
        <begin position="125"/>
        <end position="162"/>
    </location>
</feature>
<dbReference type="RefSeq" id="WP_130937504.1">
    <property type="nucleotide sequence ID" value="NZ_BMEE01000002.1"/>
</dbReference>
<proteinExistence type="predicted"/>
<evidence type="ECO:0000313" key="3">
    <source>
        <dbReference type="EMBL" id="TBN14383.1"/>
    </source>
</evidence>
<name>A0A4Q9FL20_9FLAO</name>
<dbReference type="EMBL" id="SIRS01000005">
    <property type="protein sequence ID" value="TBN14383.1"/>
    <property type="molecule type" value="Genomic_DNA"/>
</dbReference>
<dbReference type="Proteomes" id="UP000292372">
    <property type="component" value="Unassembled WGS sequence"/>
</dbReference>